<accession>A0ABU9LKX1</accession>
<name>A0ABU9LKX1_9BACL</name>
<organism evidence="1 2">
    <name type="scientific">Kurthia gibsonii</name>
    <dbReference type="NCBI Taxonomy" id="33946"/>
    <lineage>
        <taxon>Bacteria</taxon>
        <taxon>Bacillati</taxon>
        <taxon>Bacillota</taxon>
        <taxon>Bacilli</taxon>
        <taxon>Bacillales</taxon>
        <taxon>Caryophanaceae</taxon>
        <taxon>Kurthia</taxon>
    </lineage>
</organism>
<comment type="caution">
    <text evidence="1">The sequence shown here is derived from an EMBL/GenBank/DDBJ whole genome shotgun (WGS) entry which is preliminary data.</text>
</comment>
<evidence type="ECO:0000313" key="2">
    <source>
        <dbReference type="Proteomes" id="UP001398420"/>
    </source>
</evidence>
<gene>
    <name evidence="1" type="ORF">AAF454_09620</name>
</gene>
<dbReference type="RefSeq" id="WP_342302994.1">
    <property type="nucleotide sequence ID" value="NZ_JBCEWA010000006.1"/>
</dbReference>
<dbReference type="EMBL" id="JBCEWA010000006">
    <property type="protein sequence ID" value="MEL5988662.1"/>
    <property type="molecule type" value="Genomic_DNA"/>
</dbReference>
<protein>
    <submittedName>
        <fullName evidence="1">Uncharacterized protein</fullName>
    </submittedName>
</protein>
<reference evidence="1 2" key="1">
    <citation type="submission" date="2024-04" db="EMBL/GenBank/DDBJ databases">
        <authorList>
            <person name="Wu Y.S."/>
            <person name="Zhang L."/>
        </authorList>
    </citation>
    <scope>NUCLEOTIDE SEQUENCE [LARGE SCALE GENOMIC DNA]</scope>
    <source>
        <strain evidence="1 2">KG-01</strain>
    </source>
</reference>
<sequence>MKERKNTLVYKRQELIEGLSEEVVAIGIFDVLTPGGIKEATKKLVGNSPIETGYSLLKVHLIPNLIELNEKVKEKKVKVVPSDKVLPFLDARERALKEKNPYEILKANGYIKLGL</sequence>
<evidence type="ECO:0000313" key="1">
    <source>
        <dbReference type="EMBL" id="MEL5988662.1"/>
    </source>
</evidence>
<proteinExistence type="predicted"/>
<dbReference type="Proteomes" id="UP001398420">
    <property type="component" value="Unassembled WGS sequence"/>
</dbReference>
<keyword evidence="2" id="KW-1185">Reference proteome</keyword>